<feature type="signal peptide" evidence="2">
    <location>
        <begin position="1"/>
        <end position="29"/>
    </location>
</feature>
<accession>A0A1V4KRW0</accession>
<dbReference type="AlphaFoldDB" id="A0A1V4KRW0"/>
<feature type="chain" id="PRO_5013251675" evidence="2">
    <location>
        <begin position="30"/>
        <end position="334"/>
    </location>
</feature>
<keyword evidence="2" id="KW-0732">Signal</keyword>
<dbReference type="SUPFAM" id="SSF48726">
    <property type="entry name" value="Immunoglobulin"/>
    <property type="match status" value="1"/>
</dbReference>
<feature type="compositionally biased region" description="Basic and acidic residues" evidence="1">
    <location>
        <begin position="262"/>
        <end position="271"/>
    </location>
</feature>
<feature type="compositionally biased region" description="Polar residues" evidence="1">
    <location>
        <begin position="272"/>
        <end position="281"/>
    </location>
</feature>
<keyword evidence="5" id="KW-1185">Reference proteome</keyword>
<dbReference type="EMBL" id="LSYS01001765">
    <property type="protein sequence ID" value="OPJ87162.1"/>
    <property type="molecule type" value="Genomic_DNA"/>
</dbReference>
<dbReference type="Proteomes" id="UP000190648">
    <property type="component" value="Unassembled WGS sequence"/>
</dbReference>
<gene>
    <name evidence="4" type="primary">EMB</name>
    <name evidence="4" type="ORF">AV530_015513</name>
</gene>
<protein>
    <submittedName>
        <fullName evidence="4">Embigin</fullName>
    </submittedName>
</protein>
<comment type="caution">
    <text evidence="4">The sequence shown here is derived from an EMBL/GenBank/DDBJ whole genome shotgun (WGS) entry which is preliminary data.</text>
</comment>
<evidence type="ECO:0000256" key="1">
    <source>
        <dbReference type="SAM" id="MobiDB-lite"/>
    </source>
</evidence>
<dbReference type="InterPro" id="IPR036179">
    <property type="entry name" value="Ig-like_dom_sf"/>
</dbReference>
<feature type="domain" description="Ig-like" evidence="3">
    <location>
        <begin position="124"/>
        <end position="207"/>
    </location>
</feature>
<evidence type="ECO:0000259" key="3">
    <source>
        <dbReference type="PROSITE" id="PS50835"/>
    </source>
</evidence>
<dbReference type="InterPro" id="IPR007110">
    <property type="entry name" value="Ig-like_dom"/>
</dbReference>
<dbReference type="STRING" id="372326.A0A1V4KRW0"/>
<reference evidence="4 5" key="1">
    <citation type="submission" date="2016-02" db="EMBL/GenBank/DDBJ databases">
        <title>Band-tailed pigeon sequencing and assembly.</title>
        <authorList>
            <person name="Soares A.E."/>
            <person name="Novak B.J."/>
            <person name="Rice E.S."/>
            <person name="O'Connell B."/>
            <person name="Chang D."/>
            <person name="Weber S."/>
            <person name="Shapiro B."/>
        </authorList>
    </citation>
    <scope>NUCLEOTIDE SEQUENCE [LARGE SCALE GENOMIC DNA]</scope>
    <source>
        <strain evidence="4">BTP2013</strain>
        <tissue evidence="4">Blood</tissue>
    </source>
</reference>
<name>A0A1V4KRW0_PATFA</name>
<evidence type="ECO:0000256" key="2">
    <source>
        <dbReference type="SAM" id="SignalP"/>
    </source>
</evidence>
<evidence type="ECO:0000313" key="5">
    <source>
        <dbReference type="Proteomes" id="UP000190648"/>
    </source>
</evidence>
<evidence type="ECO:0000313" key="4">
    <source>
        <dbReference type="EMBL" id="OPJ87162.1"/>
    </source>
</evidence>
<dbReference type="OrthoDB" id="9932757at2759"/>
<dbReference type="InterPro" id="IPR013783">
    <property type="entry name" value="Ig-like_fold"/>
</dbReference>
<feature type="region of interest" description="Disordered" evidence="1">
    <location>
        <begin position="260"/>
        <end position="281"/>
    </location>
</feature>
<organism evidence="4 5">
    <name type="scientific">Patagioenas fasciata monilis</name>
    <dbReference type="NCBI Taxonomy" id="372326"/>
    <lineage>
        <taxon>Eukaryota</taxon>
        <taxon>Metazoa</taxon>
        <taxon>Chordata</taxon>
        <taxon>Craniata</taxon>
        <taxon>Vertebrata</taxon>
        <taxon>Euteleostomi</taxon>
        <taxon>Archelosauria</taxon>
        <taxon>Archosauria</taxon>
        <taxon>Dinosauria</taxon>
        <taxon>Saurischia</taxon>
        <taxon>Theropoda</taxon>
        <taxon>Coelurosauria</taxon>
        <taxon>Aves</taxon>
        <taxon>Neognathae</taxon>
        <taxon>Neoaves</taxon>
        <taxon>Columbimorphae</taxon>
        <taxon>Columbiformes</taxon>
        <taxon>Columbidae</taxon>
        <taxon>Patagioenas</taxon>
    </lineage>
</organism>
<dbReference type="Gene3D" id="2.60.40.10">
    <property type="entry name" value="Immunoglobulins"/>
    <property type="match status" value="1"/>
</dbReference>
<proteinExistence type="predicted"/>
<dbReference type="PROSITE" id="PS50835">
    <property type="entry name" value="IG_LIKE"/>
    <property type="match status" value="1"/>
</dbReference>
<sequence length="334" mass="37371">MPAAFCGKRPGRLLWLLLWLLLVCPSLSGTSPADPAMTTQHANQPQANSLTKMQAGLNESSEPMTTTYTVNWQSQGSPSDHLTLGHDASTHALLGPDVTTQVLKQAGQLDISNITTLKYEIRLPGIHGLPLAKRISLDRAAEVQLSCRLKIKYSHLKILQVTWKKGSEIIPHNKTENGWSIQLMISDVSKLGSYSCILKGQQEMRATFHLQAPKIEAREKPIISYKGDMTILICEISEYTPVAWTWYRTNGSEQIAINDSVPADKKKEQNTKKNLTKLSSSNQKKTMVQEAVVLGREELNLFPKKGDLNPTEVEIITKLRKMYAAMHFKYLLCF</sequence>